<organism evidence="1 2">
    <name type="scientific">Persicobacter diffluens</name>
    <dbReference type="NCBI Taxonomy" id="981"/>
    <lineage>
        <taxon>Bacteria</taxon>
        <taxon>Pseudomonadati</taxon>
        <taxon>Bacteroidota</taxon>
        <taxon>Cytophagia</taxon>
        <taxon>Cytophagales</taxon>
        <taxon>Persicobacteraceae</taxon>
        <taxon>Persicobacter</taxon>
    </lineage>
</organism>
<evidence type="ECO:0000313" key="1">
    <source>
        <dbReference type="EMBL" id="GJM63965.1"/>
    </source>
</evidence>
<accession>A0AAN4W4L1</accession>
<comment type="caution">
    <text evidence="1">The sequence shown here is derived from an EMBL/GenBank/DDBJ whole genome shotgun (WGS) entry which is preliminary data.</text>
</comment>
<reference evidence="1 2" key="1">
    <citation type="submission" date="2021-12" db="EMBL/GenBank/DDBJ databases">
        <title>Genome sequencing of bacteria with rrn-lacking chromosome and rrn-plasmid.</title>
        <authorList>
            <person name="Anda M."/>
            <person name="Iwasaki W."/>
        </authorList>
    </citation>
    <scope>NUCLEOTIDE SEQUENCE [LARGE SCALE GENOMIC DNA]</scope>
    <source>
        <strain evidence="1 2">NBRC 15940</strain>
    </source>
</reference>
<dbReference type="AlphaFoldDB" id="A0AAN4W4L1"/>
<name>A0AAN4W4L1_9BACT</name>
<gene>
    <name evidence="1" type="ORF">PEDI_45170</name>
</gene>
<dbReference type="EMBL" id="BQKE01000003">
    <property type="protein sequence ID" value="GJM63965.1"/>
    <property type="molecule type" value="Genomic_DNA"/>
</dbReference>
<evidence type="ECO:0000313" key="2">
    <source>
        <dbReference type="Proteomes" id="UP001310022"/>
    </source>
</evidence>
<sequence length="34" mass="4286">MHFHHRFTAVKMLFFTNFKYEKTRFEDLETQGTF</sequence>
<dbReference type="Proteomes" id="UP001310022">
    <property type="component" value="Unassembled WGS sequence"/>
</dbReference>
<protein>
    <submittedName>
        <fullName evidence="1">Uncharacterized protein</fullName>
    </submittedName>
</protein>
<proteinExistence type="predicted"/>
<keyword evidence="2" id="KW-1185">Reference proteome</keyword>